<proteinExistence type="inferred from homology"/>
<comment type="caution">
    <text evidence="10">The sequence shown here is derived from an EMBL/GenBank/DDBJ whole genome shotgun (WGS) entry which is preliminary data.</text>
</comment>
<evidence type="ECO:0000256" key="8">
    <source>
        <dbReference type="RuleBase" id="RU366003"/>
    </source>
</evidence>
<organism evidence="10 11">
    <name type="scientific">Sphaceloma murrayae</name>
    <dbReference type="NCBI Taxonomy" id="2082308"/>
    <lineage>
        <taxon>Eukaryota</taxon>
        <taxon>Fungi</taxon>
        <taxon>Dikarya</taxon>
        <taxon>Ascomycota</taxon>
        <taxon>Pezizomycotina</taxon>
        <taxon>Dothideomycetes</taxon>
        <taxon>Dothideomycetidae</taxon>
        <taxon>Myriangiales</taxon>
        <taxon>Elsinoaceae</taxon>
        <taxon>Sphaceloma</taxon>
    </lineage>
</organism>
<dbReference type="EC" id="3.1.3.15" evidence="3 8"/>
<dbReference type="UniPathway" id="UPA00031">
    <property type="reaction ID" value="UER00013"/>
</dbReference>
<evidence type="ECO:0000256" key="4">
    <source>
        <dbReference type="ARBA" id="ARBA00022605"/>
    </source>
</evidence>
<dbReference type="FunCoup" id="A0A2K1R387">
    <property type="interactions" value="107"/>
</dbReference>
<feature type="domain" description="PHP" evidence="9">
    <location>
        <begin position="96"/>
        <end position="309"/>
    </location>
</feature>
<evidence type="ECO:0000256" key="5">
    <source>
        <dbReference type="ARBA" id="ARBA00022801"/>
    </source>
</evidence>
<evidence type="ECO:0000313" key="11">
    <source>
        <dbReference type="Proteomes" id="UP000243797"/>
    </source>
</evidence>
<keyword evidence="6 8" id="KW-0368">Histidine biosynthesis</keyword>
<comment type="similarity">
    <text evidence="2 8">Belongs to the PHP hydrolase family. HisK subfamily.</text>
</comment>
<evidence type="ECO:0000313" key="10">
    <source>
        <dbReference type="EMBL" id="PNS21767.1"/>
    </source>
</evidence>
<evidence type="ECO:0000256" key="7">
    <source>
        <dbReference type="ARBA" id="ARBA00049158"/>
    </source>
</evidence>
<reference evidence="10 11" key="1">
    <citation type="submission" date="2017-06" db="EMBL/GenBank/DDBJ databases">
        <title>Draft genome sequence of a variant of Elsinoe murrayae.</title>
        <authorList>
            <person name="Cheng Q."/>
        </authorList>
    </citation>
    <scope>NUCLEOTIDE SEQUENCE [LARGE SCALE GENOMIC DNA]</scope>
    <source>
        <strain evidence="10 11">CQ-2017a</strain>
    </source>
</reference>
<dbReference type="InterPro" id="IPR010140">
    <property type="entry name" value="Histidinol_P_phosphatase_HisJ"/>
</dbReference>
<dbReference type="STRING" id="2082308.A0A2K1R387"/>
<evidence type="ECO:0000256" key="1">
    <source>
        <dbReference type="ARBA" id="ARBA00004970"/>
    </source>
</evidence>
<comment type="pathway">
    <text evidence="1 8">Amino-acid biosynthesis; L-histidine biosynthesis; L-histidine from 5-phospho-alpha-D-ribose 1-diphosphate: step 8/9.</text>
</comment>
<keyword evidence="5 8" id="KW-0378">Hydrolase</keyword>
<dbReference type="SUPFAM" id="SSF89550">
    <property type="entry name" value="PHP domain-like"/>
    <property type="match status" value="1"/>
</dbReference>
<dbReference type="NCBIfam" id="TIGR01856">
    <property type="entry name" value="hisJ_fam"/>
    <property type="match status" value="1"/>
</dbReference>
<protein>
    <recommendedName>
        <fullName evidence="3 8">Histidinol-phosphatase</fullName>
        <shortName evidence="8">HolPase</shortName>
        <ecNumber evidence="3 8">3.1.3.15</ecNumber>
    </recommendedName>
</protein>
<dbReference type="OrthoDB" id="5957391at2759"/>
<keyword evidence="4 8" id="KW-0028">Amino-acid biosynthesis</keyword>
<evidence type="ECO:0000256" key="6">
    <source>
        <dbReference type="ARBA" id="ARBA00023102"/>
    </source>
</evidence>
<dbReference type="InterPro" id="IPR016195">
    <property type="entry name" value="Pol/histidinol_Pase-like"/>
</dbReference>
<dbReference type="GO" id="GO:0000105">
    <property type="term" value="P:L-histidine biosynthetic process"/>
    <property type="evidence" value="ECO:0007669"/>
    <property type="project" value="UniProtKB-UniRule"/>
</dbReference>
<evidence type="ECO:0000259" key="9">
    <source>
        <dbReference type="Pfam" id="PF02811"/>
    </source>
</evidence>
<dbReference type="CDD" id="cd12110">
    <property type="entry name" value="PHP_HisPPase_Hisj_like"/>
    <property type="match status" value="1"/>
</dbReference>
<dbReference type="EMBL" id="NKHZ01000010">
    <property type="protein sequence ID" value="PNS21767.1"/>
    <property type="molecule type" value="Genomic_DNA"/>
</dbReference>
<dbReference type="Pfam" id="PF02811">
    <property type="entry name" value="PHP"/>
    <property type="match status" value="1"/>
</dbReference>
<gene>
    <name evidence="10" type="ORF">CAC42_1621</name>
</gene>
<name>A0A2K1R387_9PEZI</name>
<dbReference type="AlphaFoldDB" id="A0A2K1R387"/>
<dbReference type="InterPro" id="IPR004013">
    <property type="entry name" value="PHP_dom"/>
</dbReference>
<sequence length="399" mass="44770">MSKQLWTCQAPIFLISPSFITSSQYEFAFGVCNGQKTNLRSQGIVGFKLHHPDFSSGSALASSPTLITQTDLPRHLQSKEEWHNRHNPLTDMLWTCHSHSGQFCTHATSSLREVITAALSRGMTTICLTEHIPRHPAEFYPGEETHALVRHHGSLFALFDAYYAAAVALRSEFADRISVLIGFEGEWISASTTTIMRELRERYDFDLFLGSNHHVGGVAIDFTVDEYGRARDEVGGGSDEGLAEKYFDEQLDMLKELRPPVVAHFDLVRLLADEGNRDRDWRGLGQLWWRVKRNLEFVKGYGGVLEVNAAALRKGLEDVYPRREILEEWNAMGGRCTLSDDSHGVGQLCTNYGRALDCISRAGIEALWCPVGGEKAQAPRLTWEMVPLTQVRETLGQDT</sequence>
<dbReference type="GO" id="GO:0004401">
    <property type="term" value="F:histidinol-phosphatase activity"/>
    <property type="evidence" value="ECO:0007669"/>
    <property type="project" value="UniProtKB-UniRule"/>
</dbReference>
<dbReference type="PANTHER" id="PTHR21039">
    <property type="entry name" value="HISTIDINOL PHOSPHATASE-RELATED"/>
    <property type="match status" value="1"/>
</dbReference>
<evidence type="ECO:0000256" key="3">
    <source>
        <dbReference type="ARBA" id="ARBA00013085"/>
    </source>
</evidence>
<accession>A0A2K1R387</accession>
<dbReference type="Proteomes" id="UP000243797">
    <property type="component" value="Unassembled WGS sequence"/>
</dbReference>
<dbReference type="PANTHER" id="PTHR21039:SF0">
    <property type="entry name" value="HISTIDINOL-PHOSPHATASE"/>
    <property type="match status" value="1"/>
</dbReference>
<dbReference type="InParanoid" id="A0A2K1R387"/>
<evidence type="ECO:0000256" key="2">
    <source>
        <dbReference type="ARBA" id="ARBA00009152"/>
    </source>
</evidence>
<keyword evidence="11" id="KW-1185">Reference proteome</keyword>
<dbReference type="GO" id="GO:0005737">
    <property type="term" value="C:cytoplasm"/>
    <property type="evidence" value="ECO:0007669"/>
    <property type="project" value="TreeGrafter"/>
</dbReference>
<comment type="catalytic activity">
    <reaction evidence="7 8">
        <text>L-histidinol phosphate + H2O = L-histidinol + phosphate</text>
        <dbReference type="Rhea" id="RHEA:14465"/>
        <dbReference type="ChEBI" id="CHEBI:15377"/>
        <dbReference type="ChEBI" id="CHEBI:43474"/>
        <dbReference type="ChEBI" id="CHEBI:57699"/>
        <dbReference type="ChEBI" id="CHEBI:57980"/>
        <dbReference type="EC" id="3.1.3.15"/>
    </reaction>
</comment>
<dbReference type="Gene3D" id="3.20.20.140">
    <property type="entry name" value="Metal-dependent hydrolases"/>
    <property type="match status" value="1"/>
</dbReference>